<dbReference type="GO" id="GO:0003677">
    <property type="term" value="F:DNA binding"/>
    <property type="evidence" value="ECO:0007669"/>
    <property type="project" value="UniProtKB-KW"/>
</dbReference>
<dbReference type="PIR" id="C90522">
    <property type="entry name" value="C90522"/>
</dbReference>
<evidence type="ECO:0000256" key="4">
    <source>
        <dbReference type="ARBA" id="ARBA00038652"/>
    </source>
</evidence>
<evidence type="ECO:0000313" key="6">
    <source>
        <dbReference type="EMBL" id="CAC13256.1"/>
    </source>
</evidence>
<dbReference type="PANTHER" id="PTHR43140">
    <property type="entry name" value="TYPE-1 RESTRICTION ENZYME ECOKI SPECIFICITY PROTEIN"/>
    <property type="match status" value="1"/>
</dbReference>
<dbReference type="AlphaFoldDB" id="Q98RC6"/>
<dbReference type="InterPro" id="IPR000055">
    <property type="entry name" value="Restrct_endonuc_typeI_TRD"/>
</dbReference>
<organism evidence="7">
    <name type="scientific">Mycoplasmopsis pulmonis (strain UAB CTIP)</name>
    <name type="common">Mycoplasma pulmonis</name>
    <dbReference type="NCBI Taxonomy" id="272635"/>
    <lineage>
        <taxon>Bacteria</taxon>
        <taxon>Bacillati</taxon>
        <taxon>Mycoplasmatota</taxon>
        <taxon>Mycoplasmoidales</taxon>
        <taxon>Metamycoplasmataceae</taxon>
        <taxon>Mycoplasmopsis</taxon>
    </lineage>
</organism>
<dbReference type="Proteomes" id="UP000000528">
    <property type="component" value="Chromosome"/>
</dbReference>
<accession>Q98RC6</accession>
<dbReference type="eggNOG" id="COG0732">
    <property type="taxonomic scope" value="Bacteria"/>
</dbReference>
<dbReference type="PANTHER" id="PTHR43140:SF1">
    <property type="entry name" value="TYPE I RESTRICTION ENZYME ECOKI SPECIFICITY SUBUNIT"/>
    <property type="match status" value="1"/>
</dbReference>
<comment type="subunit">
    <text evidence="4">The methyltransferase is composed of M and S polypeptides.</text>
</comment>
<feature type="domain" description="Type I restriction modification DNA specificity" evidence="5">
    <location>
        <begin position="3"/>
        <end position="169"/>
    </location>
</feature>
<dbReference type="SUPFAM" id="SSF116734">
    <property type="entry name" value="DNA methylase specificity domain"/>
    <property type="match status" value="2"/>
</dbReference>
<comment type="similarity">
    <text evidence="1">Belongs to the type-I restriction system S methylase family.</text>
</comment>
<keyword evidence="7" id="KW-1185">Reference proteome</keyword>
<protein>
    <submittedName>
        <fullName evidence="6">RESTRICTION-MODIFICATION ENZYME SUBUNIT S3A</fullName>
    </submittedName>
</protein>
<dbReference type="GO" id="GO:0009307">
    <property type="term" value="P:DNA restriction-modification system"/>
    <property type="evidence" value="ECO:0007669"/>
    <property type="project" value="UniProtKB-KW"/>
</dbReference>
<evidence type="ECO:0000256" key="3">
    <source>
        <dbReference type="ARBA" id="ARBA00023125"/>
    </source>
</evidence>
<evidence type="ECO:0000259" key="5">
    <source>
        <dbReference type="Pfam" id="PF01420"/>
    </source>
</evidence>
<dbReference type="RefSeq" id="WP_010924887.1">
    <property type="nucleotide sequence ID" value="NC_002771.1"/>
</dbReference>
<dbReference type="BioCyc" id="MPUL272635:G1GT6-82-MONOMER"/>
<dbReference type="STRING" id="272635.gene:17576663"/>
<keyword evidence="2" id="KW-0680">Restriction system</keyword>
<gene>
    <name evidence="6" type="ordered locus">MYPU_0830</name>
</gene>
<dbReference type="HOGENOM" id="CLU_705774_0_0_14"/>
<keyword evidence="3" id="KW-0238">DNA-binding</keyword>
<dbReference type="REBASE" id="10318">
    <property type="entry name" value="S1.MpuCORF810P"/>
</dbReference>
<evidence type="ECO:0000256" key="1">
    <source>
        <dbReference type="ARBA" id="ARBA00010923"/>
    </source>
</evidence>
<name>Q98RC6_MYCPU</name>
<dbReference type="InterPro" id="IPR044946">
    <property type="entry name" value="Restrct_endonuc_typeI_TRD_sf"/>
</dbReference>
<dbReference type="EMBL" id="AL445563">
    <property type="protein sequence ID" value="CAC13256.1"/>
    <property type="molecule type" value="Genomic_DNA"/>
</dbReference>
<evidence type="ECO:0000313" key="7">
    <source>
        <dbReference type="Proteomes" id="UP000000528"/>
    </source>
</evidence>
<dbReference type="KEGG" id="mpu:MYPU_0830"/>
<sequence length="359" mass="41448">MAIYKLGEIAKIVSGKGPKIEKGLEKYEDKNGTINWLLVKNFKNNNLDGKFIKYNLDPIIHKLVKLNKNEIAYSMYATPGLVAINQDYDNLYINQSFCKILPSKLVLHKYLFYYLISKRKQFLQLASGTTQNNLNISKVKNLTISIPSLETQSAILNIIEPLEKLFFNVKNLKIILEKFVSKTYKHSKKRKVNMLKASKISFFNYRNQKLYCPTSLVGKLSLSINKVENISFHNRPSRANLSPLNNSILFSKLVGENKILPISKEEEIVFSTGFFNIQDKNNLNDNLISFLLSEDFVEQKNKYKQGTTMESINVKNLKMFDIKENVFKGNNIFLLFATLIKLENKLDFLIHKKIINLLI</sequence>
<proteinExistence type="inferred from homology"/>
<evidence type="ECO:0000256" key="2">
    <source>
        <dbReference type="ARBA" id="ARBA00022747"/>
    </source>
</evidence>
<dbReference type="CDD" id="cd16961">
    <property type="entry name" value="RMtype1_S_TRD-CR_like"/>
    <property type="match status" value="1"/>
</dbReference>
<dbReference type="Gene3D" id="3.90.220.20">
    <property type="entry name" value="DNA methylase specificity domains"/>
    <property type="match status" value="2"/>
</dbReference>
<reference evidence="6 7" key="1">
    <citation type="journal article" date="2001" name="Nucleic Acids Res.">
        <title>The complete genome sequence of the murine respiratory pathogen Mycoplasma pulmonis.</title>
        <authorList>
            <person name="Chambaud I."/>
            <person name="Heilig R."/>
            <person name="Ferris S."/>
            <person name="Barbe V."/>
            <person name="Samson D."/>
            <person name="Galisson F."/>
            <person name="Moszer I."/>
            <person name="Dybvig K."/>
            <person name="Wroblewski H."/>
            <person name="Viari A."/>
            <person name="Rocha E.P.C."/>
            <person name="Blanchard A."/>
        </authorList>
    </citation>
    <scope>NUCLEOTIDE SEQUENCE [LARGE SCALE GENOMIC DNA]</scope>
    <source>
        <strain evidence="6 7">UAB CTIP</strain>
    </source>
</reference>
<dbReference type="InterPro" id="IPR051212">
    <property type="entry name" value="Type-I_RE_S_subunit"/>
</dbReference>
<dbReference type="Pfam" id="PF01420">
    <property type="entry name" value="Methylase_S"/>
    <property type="match status" value="1"/>
</dbReference>